<dbReference type="PANTHER" id="PTHR35185">
    <property type="entry name" value="SERINE/THREONINE-RICH PROTEIN ADG2-RELATED"/>
    <property type="match status" value="1"/>
</dbReference>
<gene>
    <name evidence="4" type="ORF">BDV98DRAFT_593877</name>
</gene>
<evidence type="ECO:0000256" key="1">
    <source>
        <dbReference type="ARBA" id="ARBA00022729"/>
    </source>
</evidence>
<proteinExistence type="predicted"/>
<dbReference type="Proteomes" id="UP000305067">
    <property type="component" value="Unassembled WGS sequence"/>
</dbReference>
<feature type="domain" description="Yeast cell wall synthesis Kre9/Knh1-like N-terminal" evidence="3">
    <location>
        <begin position="35"/>
        <end position="119"/>
    </location>
</feature>
<evidence type="ECO:0000256" key="2">
    <source>
        <dbReference type="SAM" id="SignalP"/>
    </source>
</evidence>
<dbReference type="AlphaFoldDB" id="A0A5C3QES4"/>
<dbReference type="OrthoDB" id="5316007at2759"/>
<evidence type="ECO:0000313" key="4">
    <source>
        <dbReference type="EMBL" id="TFL00546.1"/>
    </source>
</evidence>
<dbReference type="InterPro" id="IPR052479">
    <property type="entry name" value="GPI-anchor_Adhesion_Reg"/>
</dbReference>
<keyword evidence="1 2" id="KW-0732">Signal</keyword>
<dbReference type="PANTHER" id="PTHR35185:SF1">
    <property type="entry name" value="UPF0619 GPI-ANCHORED MEMBRANE PROTEIN C1322.10"/>
    <property type="match status" value="1"/>
</dbReference>
<feature type="chain" id="PRO_5022791469" description="Yeast cell wall synthesis Kre9/Knh1-like N-terminal domain-containing protein" evidence="2">
    <location>
        <begin position="19"/>
        <end position="200"/>
    </location>
</feature>
<dbReference type="Pfam" id="PF10342">
    <property type="entry name" value="Kre9_KNH"/>
    <property type="match status" value="1"/>
</dbReference>
<evidence type="ECO:0000259" key="3">
    <source>
        <dbReference type="Pfam" id="PF10342"/>
    </source>
</evidence>
<sequence length="200" mass="20428">MKFQTLALFSTLVASSLCYMVTFPSDIHNWGNTGSQLLSWNTVNTDANNFTVVLDNQVNPGLLSSDPIVLGETIMGDEGSVSLNPPSGGWVVGNGYRLNLVKSAGELHTIYAQSDQFNITSGQATGSGMASAASTVSPAASGTSSTGLLSGGAPRTATVGAIPEPTNDPIVAASSGEWILPSLFSALTTVGAVLTTVFLA</sequence>
<reference evidence="4 5" key="1">
    <citation type="journal article" date="2019" name="Nat. Ecol. Evol.">
        <title>Megaphylogeny resolves global patterns of mushroom evolution.</title>
        <authorList>
            <person name="Varga T."/>
            <person name="Krizsan K."/>
            <person name="Foldi C."/>
            <person name="Dima B."/>
            <person name="Sanchez-Garcia M."/>
            <person name="Sanchez-Ramirez S."/>
            <person name="Szollosi G.J."/>
            <person name="Szarkandi J.G."/>
            <person name="Papp V."/>
            <person name="Albert L."/>
            <person name="Andreopoulos W."/>
            <person name="Angelini C."/>
            <person name="Antonin V."/>
            <person name="Barry K.W."/>
            <person name="Bougher N.L."/>
            <person name="Buchanan P."/>
            <person name="Buyck B."/>
            <person name="Bense V."/>
            <person name="Catcheside P."/>
            <person name="Chovatia M."/>
            <person name="Cooper J."/>
            <person name="Damon W."/>
            <person name="Desjardin D."/>
            <person name="Finy P."/>
            <person name="Geml J."/>
            <person name="Haridas S."/>
            <person name="Hughes K."/>
            <person name="Justo A."/>
            <person name="Karasinski D."/>
            <person name="Kautmanova I."/>
            <person name="Kiss B."/>
            <person name="Kocsube S."/>
            <person name="Kotiranta H."/>
            <person name="LaButti K.M."/>
            <person name="Lechner B.E."/>
            <person name="Liimatainen K."/>
            <person name="Lipzen A."/>
            <person name="Lukacs Z."/>
            <person name="Mihaltcheva S."/>
            <person name="Morgado L.N."/>
            <person name="Niskanen T."/>
            <person name="Noordeloos M.E."/>
            <person name="Ohm R.A."/>
            <person name="Ortiz-Santana B."/>
            <person name="Ovrebo C."/>
            <person name="Racz N."/>
            <person name="Riley R."/>
            <person name="Savchenko A."/>
            <person name="Shiryaev A."/>
            <person name="Soop K."/>
            <person name="Spirin V."/>
            <person name="Szebenyi C."/>
            <person name="Tomsovsky M."/>
            <person name="Tulloss R.E."/>
            <person name="Uehling J."/>
            <person name="Grigoriev I.V."/>
            <person name="Vagvolgyi C."/>
            <person name="Papp T."/>
            <person name="Martin F.M."/>
            <person name="Miettinen O."/>
            <person name="Hibbett D.S."/>
            <person name="Nagy L.G."/>
        </authorList>
    </citation>
    <scope>NUCLEOTIDE SEQUENCE [LARGE SCALE GENOMIC DNA]</scope>
    <source>
        <strain evidence="4 5">CBS 309.79</strain>
    </source>
</reference>
<organism evidence="4 5">
    <name type="scientific">Pterulicium gracile</name>
    <dbReference type="NCBI Taxonomy" id="1884261"/>
    <lineage>
        <taxon>Eukaryota</taxon>
        <taxon>Fungi</taxon>
        <taxon>Dikarya</taxon>
        <taxon>Basidiomycota</taxon>
        <taxon>Agaricomycotina</taxon>
        <taxon>Agaricomycetes</taxon>
        <taxon>Agaricomycetidae</taxon>
        <taxon>Agaricales</taxon>
        <taxon>Pleurotineae</taxon>
        <taxon>Pterulaceae</taxon>
        <taxon>Pterulicium</taxon>
    </lineage>
</organism>
<dbReference type="InterPro" id="IPR018466">
    <property type="entry name" value="Kre9/Knh1-like_N"/>
</dbReference>
<name>A0A5C3QES4_9AGAR</name>
<keyword evidence="5" id="KW-1185">Reference proteome</keyword>
<accession>A0A5C3QES4</accession>
<dbReference type="EMBL" id="ML178828">
    <property type="protein sequence ID" value="TFL00546.1"/>
    <property type="molecule type" value="Genomic_DNA"/>
</dbReference>
<dbReference type="STRING" id="1884261.A0A5C3QES4"/>
<evidence type="ECO:0000313" key="5">
    <source>
        <dbReference type="Proteomes" id="UP000305067"/>
    </source>
</evidence>
<protein>
    <recommendedName>
        <fullName evidence="3">Yeast cell wall synthesis Kre9/Knh1-like N-terminal domain-containing protein</fullName>
    </recommendedName>
</protein>
<feature type="signal peptide" evidence="2">
    <location>
        <begin position="1"/>
        <end position="18"/>
    </location>
</feature>